<dbReference type="InterPro" id="IPR005158">
    <property type="entry name" value="BTAD"/>
</dbReference>
<dbReference type="GO" id="GO:0003677">
    <property type="term" value="F:DNA binding"/>
    <property type="evidence" value="ECO:0007669"/>
    <property type="project" value="UniProtKB-UniRule"/>
</dbReference>
<dbReference type="Gene3D" id="3.40.50.300">
    <property type="entry name" value="P-loop containing nucleotide triphosphate hydrolases"/>
    <property type="match status" value="1"/>
</dbReference>
<reference evidence="9 10" key="1">
    <citation type="journal article" date="2019" name="J. Ind. Microbiol. Biotechnol.">
        <title>The complete genomic sequence of Streptomyces spectabilis NRRL-2792 and identification of secondary metabolite biosynthetic gene clusters.</title>
        <authorList>
            <person name="Sinha A."/>
            <person name="Phillips-Salemka S."/>
            <person name="Niraula T.A."/>
            <person name="Short K.A."/>
            <person name="Niraula N.P."/>
        </authorList>
    </citation>
    <scope>NUCLEOTIDE SEQUENCE [LARGE SCALE GENOMIC DNA]</scope>
    <source>
        <strain evidence="9 10">NRRL 2792</strain>
    </source>
</reference>
<dbReference type="SUPFAM" id="SSF52540">
    <property type="entry name" value="P-loop containing nucleoside triphosphate hydrolases"/>
    <property type="match status" value="1"/>
</dbReference>
<dbReference type="SMART" id="SM01043">
    <property type="entry name" value="BTAD"/>
    <property type="match status" value="1"/>
</dbReference>
<dbReference type="SUPFAM" id="SSF46894">
    <property type="entry name" value="C-terminal effector domain of the bipartite response regulators"/>
    <property type="match status" value="1"/>
</dbReference>
<dbReference type="SUPFAM" id="SSF48452">
    <property type="entry name" value="TPR-like"/>
    <property type="match status" value="3"/>
</dbReference>
<feature type="region of interest" description="Disordered" evidence="7">
    <location>
        <begin position="358"/>
        <end position="382"/>
    </location>
</feature>
<evidence type="ECO:0000256" key="4">
    <source>
        <dbReference type="ARBA" id="ARBA00023125"/>
    </source>
</evidence>
<feature type="DNA-binding region" description="OmpR/PhoB-type" evidence="6">
    <location>
        <begin position="96"/>
        <end position="196"/>
    </location>
</feature>
<sequence>MRPAGDSRARTEPHRRPAENWEMTRLRPFFCPLGSTCRPRYEFSGCGECPSGGPRGSGGVCPVSLQCLPGGRNQRSLQVGLTTMALRLSGRVLSGVRTAERSATLRFGILGPVVAWGIDGAEVKLGGWRPRTLLARLLLDPREVVPTQDLVEAFYGTEPPDSVGSTPKTAAKLLRQALGKQRDLIETCPGGYRIATALDDIDAYRFRALVHEAERQENMERSRTLAEALSLWRGPALAGLSNAVLRAAASQWEEMRLVALERKLTADVALGRHHNLVGELYQLTERHPKREALRGLLMTALFRSGRTSEALEVYATYRNQVRSEFGVEPSQQLSQLQLRILNMDPELQESASDGPIEPVAVESAPVPPPAPATRIPANLPARPHRMIGRTEQLALIQRTLTEDREGYLPITVISGPGGYGKTTLAIEAAHRMTGDYPDSQLYAHLSGAHPQPASAGDVLSRFLTLLGVSEIPATVDAKAEVFRAAVAGKRLLIVLDDAATSAQVLPLLPAEPDCAVIVTSRNPMPGIAGEHIVLGPMSHDEASELISSRVDIDPSGVPSTLKRLIKLCGGMPLALDLVCARLVTHPHWDLDHLADRLADIDQRLAVLNVDGRDVRTCFELGYQLLSPDAQTLMRTIGYLGVGEISAWTAAALVGSTIGHVTTLLDELAATHLLTVTGTVPYIYCRVHDLVLAYARERATTDGDPAELRAGLDRAFGTRLALADTAYAAMHGPQQRALVGSTARWTPADSPLRITGSATEWFTARLPHIPQMVQRAAEVCLYEACWELAVAPQTAMEAGGYFDLWLTTHTNALTAVRAVGVDYGEAVLLHSLGYRALVLKDHQEAEIHLHRSAEIFSHLGDNEGQAATMVLISDACRLRGDLAAARTACERGFALRPTNKRVRAGLWLNLGRAQTYGDELAQATESLDQSLTLYEQCDDLRGQAEAHCDLARVFVREANLVASTASFGSALQLAEAVGDTLGMAYILADLGEAHSDLGSPEDAYPLLIKAADLAQKANNTHVKSRARQALAKLAHPRASST</sequence>
<organism evidence="9 10">
    <name type="scientific">Streptomyces spectabilis</name>
    <dbReference type="NCBI Taxonomy" id="68270"/>
    <lineage>
        <taxon>Bacteria</taxon>
        <taxon>Bacillati</taxon>
        <taxon>Actinomycetota</taxon>
        <taxon>Actinomycetes</taxon>
        <taxon>Kitasatosporales</taxon>
        <taxon>Streptomycetaceae</taxon>
        <taxon>Streptomyces</taxon>
    </lineage>
</organism>
<keyword evidence="3" id="KW-0805">Transcription regulation</keyword>
<dbReference type="CDD" id="cd15831">
    <property type="entry name" value="BTAD"/>
    <property type="match status" value="1"/>
</dbReference>
<dbReference type="Pfam" id="PF00931">
    <property type="entry name" value="NB-ARC"/>
    <property type="match status" value="1"/>
</dbReference>
<dbReference type="InterPro" id="IPR036388">
    <property type="entry name" value="WH-like_DNA-bd_sf"/>
</dbReference>
<dbReference type="EMBL" id="CP040916">
    <property type="protein sequence ID" value="QDQ12814.1"/>
    <property type="molecule type" value="Genomic_DNA"/>
</dbReference>
<dbReference type="SMART" id="SM00028">
    <property type="entry name" value="TPR"/>
    <property type="match status" value="5"/>
</dbReference>
<dbReference type="Proteomes" id="UP000316806">
    <property type="component" value="Chromosome"/>
</dbReference>
<dbReference type="InterPro" id="IPR051677">
    <property type="entry name" value="AfsR-DnrI-RedD_regulator"/>
</dbReference>
<evidence type="ECO:0000256" key="7">
    <source>
        <dbReference type="SAM" id="MobiDB-lite"/>
    </source>
</evidence>
<evidence type="ECO:0000256" key="5">
    <source>
        <dbReference type="ARBA" id="ARBA00023163"/>
    </source>
</evidence>
<name>A0A516RAZ1_STRST</name>
<dbReference type="InterPro" id="IPR027417">
    <property type="entry name" value="P-loop_NTPase"/>
</dbReference>
<protein>
    <recommendedName>
        <fullName evidence="8">OmpR/PhoB-type domain-containing protein</fullName>
    </recommendedName>
</protein>
<dbReference type="Gene3D" id="1.25.40.10">
    <property type="entry name" value="Tetratricopeptide repeat domain"/>
    <property type="match status" value="2"/>
</dbReference>
<evidence type="ECO:0000256" key="6">
    <source>
        <dbReference type="PROSITE-ProRule" id="PRU01091"/>
    </source>
</evidence>
<gene>
    <name evidence="9" type="ORF">FH965_21430</name>
</gene>
<dbReference type="InterPro" id="IPR016032">
    <property type="entry name" value="Sig_transdc_resp-reg_C-effctor"/>
</dbReference>
<evidence type="ECO:0000313" key="9">
    <source>
        <dbReference type="EMBL" id="QDQ12814.1"/>
    </source>
</evidence>
<dbReference type="SMART" id="SM00862">
    <property type="entry name" value="Trans_reg_C"/>
    <property type="match status" value="1"/>
</dbReference>
<dbReference type="GO" id="GO:0000160">
    <property type="term" value="P:phosphorelay signal transduction system"/>
    <property type="evidence" value="ECO:0007669"/>
    <property type="project" value="UniProtKB-KW"/>
</dbReference>
<dbReference type="PROSITE" id="PS51755">
    <property type="entry name" value="OMPR_PHOB"/>
    <property type="match status" value="1"/>
</dbReference>
<dbReference type="AlphaFoldDB" id="A0A516RAZ1"/>
<keyword evidence="5" id="KW-0804">Transcription</keyword>
<dbReference type="InterPro" id="IPR011990">
    <property type="entry name" value="TPR-like_helical_dom_sf"/>
</dbReference>
<dbReference type="PANTHER" id="PTHR35807:SF1">
    <property type="entry name" value="TRANSCRIPTIONAL REGULATOR REDD"/>
    <property type="match status" value="1"/>
</dbReference>
<evidence type="ECO:0000256" key="3">
    <source>
        <dbReference type="ARBA" id="ARBA00023015"/>
    </source>
</evidence>
<proteinExistence type="inferred from homology"/>
<evidence type="ECO:0000313" key="10">
    <source>
        <dbReference type="Proteomes" id="UP000316806"/>
    </source>
</evidence>
<evidence type="ECO:0000259" key="8">
    <source>
        <dbReference type="PROSITE" id="PS51755"/>
    </source>
</evidence>
<dbReference type="PANTHER" id="PTHR35807">
    <property type="entry name" value="TRANSCRIPTIONAL REGULATOR REDD-RELATED"/>
    <property type="match status" value="1"/>
</dbReference>
<dbReference type="Pfam" id="PF03704">
    <property type="entry name" value="BTAD"/>
    <property type="match status" value="1"/>
</dbReference>
<feature type="domain" description="OmpR/PhoB-type" evidence="8">
    <location>
        <begin position="96"/>
        <end position="196"/>
    </location>
</feature>
<comment type="similarity">
    <text evidence="1">Belongs to the AfsR/DnrI/RedD regulatory family.</text>
</comment>
<dbReference type="InterPro" id="IPR019734">
    <property type="entry name" value="TPR_rpt"/>
</dbReference>
<evidence type="ECO:0000256" key="2">
    <source>
        <dbReference type="ARBA" id="ARBA00023012"/>
    </source>
</evidence>
<dbReference type="PRINTS" id="PR00364">
    <property type="entry name" value="DISEASERSIST"/>
</dbReference>
<dbReference type="GO" id="GO:0006355">
    <property type="term" value="P:regulation of DNA-templated transcription"/>
    <property type="evidence" value="ECO:0007669"/>
    <property type="project" value="InterPro"/>
</dbReference>
<dbReference type="InterPro" id="IPR002182">
    <property type="entry name" value="NB-ARC"/>
</dbReference>
<dbReference type="Gene3D" id="1.10.10.10">
    <property type="entry name" value="Winged helix-like DNA-binding domain superfamily/Winged helix DNA-binding domain"/>
    <property type="match status" value="1"/>
</dbReference>
<accession>A0A516RAZ1</accession>
<keyword evidence="2" id="KW-0902">Two-component regulatory system</keyword>
<keyword evidence="4 6" id="KW-0238">DNA-binding</keyword>
<dbReference type="GO" id="GO:0043531">
    <property type="term" value="F:ADP binding"/>
    <property type="evidence" value="ECO:0007669"/>
    <property type="project" value="InterPro"/>
</dbReference>
<evidence type="ECO:0000256" key="1">
    <source>
        <dbReference type="ARBA" id="ARBA00005820"/>
    </source>
</evidence>
<dbReference type="InterPro" id="IPR001867">
    <property type="entry name" value="OmpR/PhoB-type_DNA-bd"/>
</dbReference>